<protein>
    <submittedName>
        <fullName evidence="2">Uncharacterized protein</fullName>
    </submittedName>
</protein>
<feature type="compositionally biased region" description="Low complexity" evidence="1">
    <location>
        <begin position="1"/>
        <end position="15"/>
    </location>
</feature>
<gene>
    <name evidence="2" type="ORF">OXX778_LOCUS18974</name>
</gene>
<reference evidence="2" key="1">
    <citation type="submission" date="2021-02" db="EMBL/GenBank/DDBJ databases">
        <authorList>
            <person name="Nowell W R."/>
        </authorList>
    </citation>
    <scope>NUCLEOTIDE SEQUENCE</scope>
    <source>
        <strain evidence="2">Ploen Becks lab</strain>
    </source>
</reference>
<dbReference type="Proteomes" id="UP000663879">
    <property type="component" value="Unassembled WGS sequence"/>
</dbReference>
<sequence>KITSTSSNKKLSTSSYENSNLKNITTRKNQESGLKLAYLSAPGLTPVINSTPILLNNQSSLTKMYESNKTILEFNPNVEIYDISTK</sequence>
<organism evidence="2 3">
    <name type="scientific">Brachionus calyciflorus</name>
    <dbReference type="NCBI Taxonomy" id="104777"/>
    <lineage>
        <taxon>Eukaryota</taxon>
        <taxon>Metazoa</taxon>
        <taxon>Spiralia</taxon>
        <taxon>Gnathifera</taxon>
        <taxon>Rotifera</taxon>
        <taxon>Eurotatoria</taxon>
        <taxon>Monogononta</taxon>
        <taxon>Pseudotrocha</taxon>
        <taxon>Ploima</taxon>
        <taxon>Brachionidae</taxon>
        <taxon>Brachionus</taxon>
    </lineage>
</organism>
<evidence type="ECO:0000313" key="2">
    <source>
        <dbReference type="EMBL" id="CAF1054243.1"/>
    </source>
</evidence>
<proteinExistence type="predicted"/>
<dbReference type="AlphaFoldDB" id="A0A814KU46"/>
<keyword evidence="3" id="KW-1185">Reference proteome</keyword>
<evidence type="ECO:0000256" key="1">
    <source>
        <dbReference type="SAM" id="MobiDB-lite"/>
    </source>
</evidence>
<feature type="region of interest" description="Disordered" evidence="1">
    <location>
        <begin position="1"/>
        <end position="24"/>
    </location>
</feature>
<feature type="non-terminal residue" evidence="2">
    <location>
        <position position="1"/>
    </location>
</feature>
<accession>A0A814KU46</accession>
<comment type="caution">
    <text evidence="2">The sequence shown here is derived from an EMBL/GenBank/DDBJ whole genome shotgun (WGS) entry which is preliminary data.</text>
</comment>
<name>A0A814KU46_9BILA</name>
<evidence type="ECO:0000313" key="3">
    <source>
        <dbReference type="Proteomes" id="UP000663879"/>
    </source>
</evidence>
<dbReference type="EMBL" id="CAJNOC010005508">
    <property type="protein sequence ID" value="CAF1054243.1"/>
    <property type="molecule type" value="Genomic_DNA"/>
</dbReference>